<evidence type="ECO:0000313" key="8">
    <source>
        <dbReference type="EMBL" id="RXI49952.1"/>
    </source>
</evidence>
<keyword evidence="5 7" id="KW-1133">Transmembrane helix</keyword>
<feature type="transmembrane region" description="Helical" evidence="7">
    <location>
        <begin position="15"/>
        <end position="35"/>
    </location>
</feature>
<dbReference type="Proteomes" id="UP000290921">
    <property type="component" value="Unassembled WGS sequence"/>
</dbReference>
<feature type="transmembrane region" description="Helical" evidence="7">
    <location>
        <begin position="168"/>
        <end position="188"/>
    </location>
</feature>
<feature type="transmembrane region" description="Helical" evidence="7">
    <location>
        <begin position="55"/>
        <end position="76"/>
    </location>
</feature>
<dbReference type="Pfam" id="PF01554">
    <property type="entry name" value="MatE"/>
    <property type="match status" value="2"/>
</dbReference>
<dbReference type="GO" id="GO:0042910">
    <property type="term" value="F:xenobiotic transmembrane transporter activity"/>
    <property type="evidence" value="ECO:0007669"/>
    <property type="project" value="InterPro"/>
</dbReference>
<proteinExistence type="predicted"/>
<keyword evidence="2" id="KW-0813">Transport</keyword>
<evidence type="ECO:0000256" key="2">
    <source>
        <dbReference type="ARBA" id="ARBA00022448"/>
    </source>
</evidence>
<feature type="transmembrane region" description="Helical" evidence="7">
    <location>
        <begin position="414"/>
        <end position="433"/>
    </location>
</feature>
<feature type="transmembrane region" description="Helical" evidence="7">
    <location>
        <begin position="135"/>
        <end position="156"/>
    </location>
</feature>
<dbReference type="InterPro" id="IPR051327">
    <property type="entry name" value="MATE_MepA_subfamily"/>
</dbReference>
<feature type="transmembrane region" description="Helical" evidence="7">
    <location>
        <begin position="318"/>
        <end position="338"/>
    </location>
</feature>
<keyword evidence="6 7" id="KW-0472">Membrane</keyword>
<sequence length="447" mass="48809">MQGGYIMNSHLNKQFWKYVLPSMSITTLGVFYGIVDGFFIGRTVGDNGLAAINMAWPITALITATSTGIGIGGSVLMSTRQGENDTVGTRKSRGNTILLLATFTILFTCAFSLFTRQIISFLGAKNELLKLASDYTRVIALGCGFQIFSIGINPILRNNGKPNLAMSFMIVGLVGNIMLDGLFIRVFGWGLLGAAFATVVAQSFAAILSLIALFSDKNHPICITDCKPDKFILPKIFKIGLSPFGLSFAPSAIIIITNWQSLNYGGTTAVAAYSVLSYGTQTIQAMLQGAGDGVQPLVSYYNGSNEQENISYLQKKTLHFTIIVASILTMVFILMHRIFPVIFGASMAVSRMVYSGMIISSFAFVFSGLNRFTCAFFYAIDRPKLSSLLVYLEPLIVSPICLLLLPILWGINGIWIALPVSQFIISIISIYLLKRYKEEIQLTPSHT</sequence>
<comment type="subcellular location">
    <subcellularLocation>
        <location evidence="1">Cell membrane</location>
        <topology evidence="1">Multi-pass membrane protein</topology>
    </subcellularLocation>
</comment>
<keyword evidence="3" id="KW-1003">Cell membrane</keyword>
<organism evidence="8 9">
    <name type="scientific">Clostridium tetani</name>
    <dbReference type="NCBI Taxonomy" id="1513"/>
    <lineage>
        <taxon>Bacteria</taxon>
        <taxon>Bacillati</taxon>
        <taxon>Bacillota</taxon>
        <taxon>Clostridia</taxon>
        <taxon>Eubacteriales</taxon>
        <taxon>Clostridiaceae</taxon>
        <taxon>Clostridium</taxon>
    </lineage>
</organism>
<evidence type="ECO:0000256" key="3">
    <source>
        <dbReference type="ARBA" id="ARBA00022475"/>
    </source>
</evidence>
<dbReference type="PANTHER" id="PTHR43823">
    <property type="entry name" value="SPORULATION PROTEIN YKVU"/>
    <property type="match status" value="1"/>
</dbReference>
<feature type="transmembrane region" description="Helical" evidence="7">
    <location>
        <begin position="358"/>
        <end position="379"/>
    </location>
</feature>
<accession>A0A4Q0VDA5</accession>
<gene>
    <name evidence="8" type="ORF">DP130_02910</name>
</gene>
<dbReference type="GO" id="GO:0015297">
    <property type="term" value="F:antiporter activity"/>
    <property type="evidence" value="ECO:0007669"/>
    <property type="project" value="InterPro"/>
</dbReference>
<dbReference type="EMBL" id="QMAP01000002">
    <property type="protein sequence ID" value="RXI49952.1"/>
    <property type="molecule type" value="Genomic_DNA"/>
</dbReference>
<evidence type="ECO:0000256" key="7">
    <source>
        <dbReference type="SAM" id="Phobius"/>
    </source>
</evidence>
<feature type="transmembrane region" description="Helical" evidence="7">
    <location>
        <begin position="388"/>
        <end position="408"/>
    </location>
</feature>
<keyword evidence="4 7" id="KW-0812">Transmembrane</keyword>
<dbReference type="PIRSF" id="PIRSF006603">
    <property type="entry name" value="DinF"/>
    <property type="match status" value="1"/>
</dbReference>
<dbReference type="GO" id="GO:0005886">
    <property type="term" value="C:plasma membrane"/>
    <property type="evidence" value="ECO:0007669"/>
    <property type="project" value="UniProtKB-SubCell"/>
</dbReference>
<name>A0A4Q0VDA5_CLOTA</name>
<comment type="caution">
    <text evidence="8">The sequence shown here is derived from an EMBL/GenBank/DDBJ whole genome shotgun (WGS) entry which is preliminary data.</text>
</comment>
<evidence type="ECO:0000256" key="4">
    <source>
        <dbReference type="ARBA" id="ARBA00022692"/>
    </source>
</evidence>
<reference evidence="8 9" key="1">
    <citation type="submission" date="2018-06" db="EMBL/GenBank/DDBJ databases">
        <title>Genome conservation of Clostridium tetani.</title>
        <authorList>
            <person name="Bruggemann H."/>
            <person name="Popoff M.R."/>
        </authorList>
    </citation>
    <scope>NUCLEOTIDE SEQUENCE [LARGE SCALE GENOMIC DNA]</scope>
    <source>
        <strain evidence="8 9">2017.061</strain>
    </source>
</reference>
<evidence type="ECO:0000313" key="9">
    <source>
        <dbReference type="Proteomes" id="UP000290921"/>
    </source>
</evidence>
<dbReference type="PANTHER" id="PTHR43823:SF3">
    <property type="entry name" value="MULTIDRUG EXPORT PROTEIN MEPA"/>
    <property type="match status" value="1"/>
</dbReference>
<evidence type="ECO:0000256" key="5">
    <source>
        <dbReference type="ARBA" id="ARBA00022989"/>
    </source>
</evidence>
<feature type="transmembrane region" description="Helical" evidence="7">
    <location>
        <begin position="194"/>
        <end position="215"/>
    </location>
</feature>
<dbReference type="InterPro" id="IPR002528">
    <property type="entry name" value="MATE_fam"/>
</dbReference>
<evidence type="ECO:0000256" key="1">
    <source>
        <dbReference type="ARBA" id="ARBA00004651"/>
    </source>
</evidence>
<dbReference type="InterPro" id="IPR048279">
    <property type="entry name" value="MdtK-like"/>
</dbReference>
<protein>
    <submittedName>
        <fullName evidence="8">Multidrug transporter MATE</fullName>
    </submittedName>
</protein>
<dbReference type="AlphaFoldDB" id="A0A4Q0VDA5"/>
<evidence type="ECO:0000256" key="6">
    <source>
        <dbReference type="ARBA" id="ARBA00023136"/>
    </source>
</evidence>
<feature type="transmembrane region" description="Helical" evidence="7">
    <location>
        <begin position="97"/>
        <end position="115"/>
    </location>
</feature>